<evidence type="ECO:0000313" key="3">
    <source>
        <dbReference type="EMBL" id="KAF5383949.1"/>
    </source>
</evidence>
<comment type="caution">
    <text evidence="3">The sequence shown here is derived from an EMBL/GenBank/DDBJ whole genome shotgun (WGS) entry which is preliminary data.</text>
</comment>
<evidence type="ECO:0000256" key="1">
    <source>
        <dbReference type="SAM" id="MobiDB-lite"/>
    </source>
</evidence>
<dbReference type="InterPro" id="IPR035979">
    <property type="entry name" value="RBD_domain_sf"/>
</dbReference>
<organism evidence="3 4">
    <name type="scientific">Collybiopsis confluens</name>
    <dbReference type="NCBI Taxonomy" id="2823264"/>
    <lineage>
        <taxon>Eukaryota</taxon>
        <taxon>Fungi</taxon>
        <taxon>Dikarya</taxon>
        <taxon>Basidiomycota</taxon>
        <taxon>Agaricomycotina</taxon>
        <taxon>Agaricomycetes</taxon>
        <taxon>Agaricomycetidae</taxon>
        <taxon>Agaricales</taxon>
        <taxon>Marasmiineae</taxon>
        <taxon>Omphalotaceae</taxon>
        <taxon>Collybiopsis</taxon>
    </lineage>
</organism>
<evidence type="ECO:0000313" key="4">
    <source>
        <dbReference type="Proteomes" id="UP000518752"/>
    </source>
</evidence>
<dbReference type="InterPro" id="IPR000504">
    <property type="entry name" value="RRM_dom"/>
</dbReference>
<feature type="region of interest" description="Disordered" evidence="1">
    <location>
        <begin position="53"/>
        <end position="184"/>
    </location>
</feature>
<feature type="domain" description="RRM" evidence="2">
    <location>
        <begin position="15"/>
        <end position="43"/>
    </location>
</feature>
<gene>
    <name evidence="3" type="ORF">D9757_007372</name>
</gene>
<proteinExistence type="predicted"/>
<name>A0A8H5M7V6_9AGAR</name>
<dbReference type="GO" id="GO:0003723">
    <property type="term" value="F:RNA binding"/>
    <property type="evidence" value="ECO:0007669"/>
    <property type="project" value="InterPro"/>
</dbReference>
<dbReference type="Gene3D" id="3.30.70.330">
    <property type="match status" value="1"/>
</dbReference>
<feature type="compositionally biased region" description="Basic and acidic residues" evidence="1">
    <location>
        <begin position="132"/>
        <end position="184"/>
    </location>
</feature>
<keyword evidence="4" id="KW-1185">Reference proteome</keyword>
<feature type="compositionally biased region" description="Basic and acidic residues" evidence="1">
    <location>
        <begin position="105"/>
        <end position="121"/>
    </location>
</feature>
<evidence type="ECO:0000259" key="2">
    <source>
        <dbReference type="Pfam" id="PF00076"/>
    </source>
</evidence>
<dbReference type="Proteomes" id="UP000518752">
    <property type="component" value="Unassembled WGS sequence"/>
</dbReference>
<dbReference type="Pfam" id="PF00076">
    <property type="entry name" value="RRM_1"/>
    <property type="match status" value="1"/>
</dbReference>
<dbReference type="OrthoDB" id="5970at2759"/>
<accession>A0A8H5M7V6</accession>
<dbReference type="AlphaFoldDB" id="A0A8H5M7V6"/>
<dbReference type="SUPFAM" id="SSF54928">
    <property type="entry name" value="RNA-binding domain, RBD"/>
    <property type="match status" value="1"/>
</dbReference>
<dbReference type="EMBL" id="JAACJN010000046">
    <property type="protein sequence ID" value="KAF5383949.1"/>
    <property type="molecule type" value="Genomic_DNA"/>
</dbReference>
<dbReference type="InterPro" id="IPR012677">
    <property type="entry name" value="Nucleotide-bd_a/b_plait_sf"/>
</dbReference>
<sequence>MATQRQFFDPVLLSYAFVEFQSGRDAESAYREMHGRHFDGYRLSWARKPPSSAWRFDNHPPPPPPPRSDRSSRARSRSLVVEMMNAEGKDLPNLGTLIVVSSPFEGKRRESSRSMDRERPRTPPSLLSPADDDVRMDYRGENGKDDRDHRDYRDERGDERDRRESARNHEEEKIRDRKRYDDRD</sequence>
<reference evidence="3 4" key="1">
    <citation type="journal article" date="2020" name="ISME J.">
        <title>Uncovering the hidden diversity of litter-decomposition mechanisms in mushroom-forming fungi.</title>
        <authorList>
            <person name="Floudas D."/>
            <person name="Bentzer J."/>
            <person name="Ahren D."/>
            <person name="Johansson T."/>
            <person name="Persson P."/>
            <person name="Tunlid A."/>
        </authorList>
    </citation>
    <scope>NUCLEOTIDE SEQUENCE [LARGE SCALE GENOMIC DNA]</scope>
    <source>
        <strain evidence="3 4">CBS 406.79</strain>
    </source>
</reference>
<protein>
    <recommendedName>
        <fullName evidence="2">RRM domain-containing protein</fullName>
    </recommendedName>
</protein>